<accession>A0ACD5W7H7</accession>
<reference evidence="1" key="2">
    <citation type="submission" date="2025-09" db="UniProtKB">
        <authorList>
            <consortium name="EnsemblPlants"/>
        </authorList>
    </citation>
    <scope>IDENTIFICATION</scope>
</reference>
<protein>
    <submittedName>
        <fullName evidence="1">Uncharacterized protein</fullName>
    </submittedName>
</protein>
<dbReference type="EnsemblPlants" id="AVESA.00010b.r2.4AG0589490.1">
    <property type="protein sequence ID" value="AVESA.00010b.r2.4AG0589490.1.CDS"/>
    <property type="gene ID" value="AVESA.00010b.r2.4AG0589490"/>
</dbReference>
<name>A0ACD5W7H7_AVESA</name>
<proteinExistence type="predicted"/>
<organism evidence="1 2">
    <name type="scientific">Avena sativa</name>
    <name type="common">Oat</name>
    <dbReference type="NCBI Taxonomy" id="4498"/>
    <lineage>
        <taxon>Eukaryota</taxon>
        <taxon>Viridiplantae</taxon>
        <taxon>Streptophyta</taxon>
        <taxon>Embryophyta</taxon>
        <taxon>Tracheophyta</taxon>
        <taxon>Spermatophyta</taxon>
        <taxon>Magnoliopsida</taxon>
        <taxon>Liliopsida</taxon>
        <taxon>Poales</taxon>
        <taxon>Poaceae</taxon>
        <taxon>BOP clade</taxon>
        <taxon>Pooideae</taxon>
        <taxon>Poodae</taxon>
        <taxon>Poeae</taxon>
        <taxon>Poeae Chloroplast Group 1 (Aveneae type)</taxon>
        <taxon>Aveninae</taxon>
        <taxon>Avena</taxon>
    </lineage>
</organism>
<dbReference type="Proteomes" id="UP001732700">
    <property type="component" value="Chromosome 4A"/>
</dbReference>
<reference evidence="1" key="1">
    <citation type="submission" date="2021-05" db="EMBL/GenBank/DDBJ databases">
        <authorList>
            <person name="Scholz U."/>
            <person name="Mascher M."/>
            <person name="Fiebig A."/>
        </authorList>
    </citation>
    <scope>NUCLEOTIDE SEQUENCE [LARGE SCALE GENOMIC DNA]</scope>
</reference>
<sequence>MRAGGCAVQQALAAEAASVVRQAVTLARRRGHAQVTPLHVATAMLLPPAPAGVLRAACLRSHSHPLQCKALELCFNVALNRLPTASGAAALFHHNRLGGAPPTLSNALVAAFKRAQAHQRRGGAGDGVQQTATPMLAAKVELEQLIVSILDDPSVSRVMREAGFSSSQVKANVEKAVSSLLPSTAANTIATSSTKESRGKSSYENDAMRVLDSMASGANRCLVVVGEGAEAAVKAVMDKVSKADLPHHHHERLKSVQFVPLSIASFRLAAREEVDAKTGELRALVREARAAGKGVVLVLEDLAFAAEAWQTRRGAANVHGAGQSPRYCPVEHAVMEVSGLVSGDSGSGGGRFWLLGFASSTVFMRCRIGQPSLEAVWGIHPVVVPDGGGRGLSLSCSEAQAIEQARRSTTGWPLINGSSESHLTCSARTPSPEPSIPSWLRRYHDPYHTTPASTGSNIQQLQDLWNPTSNGSPTHHHTSELTLSFSSPTSPAASSSLSGYTRHGYNTNPMMMSSSKQPWHLQPRTPWPLNHHDGPVVMAETQLDYHQLHTTTNPSPESISVQLQYSSNSADHGGTAERRRPKFTELTAENLKILCSTIEDSVPRHIKDVAPGVASAVLRCRSGMARRRDRDTLAPSSATWLLFQGGDVDGKKAMALELAKLVFGSYGDFISISSAGFTPVHSGSSSSEFAGKRQRSPDYEHGYAQRFYEVIRDNPRRVVMIHDIEQLDHGSEIGIKKAIKTGRMRGCHGDEINLEDAIIVLSCEALDSRSRVSSPRVKQRVSINDDGDEEHNGVEKEKMKPPCFSLDLNACAAADDDGEGDEEGDSLVDDVQEISDVVDGVFFFRLGI</sequence>
<evidence type="ECO:0000313" key="2">
    <source>
        <dbReference type="Proteomes" id="UP001732700"/>
    </source>
</evidence>
<evidence type="ECO:0000313" key="1">
    <source>
        <dbReference type="EnsemblPlants" id="AVESA.00010b.r2.4AG0589490.1.CDS"/>
    </source>
</evidence>
<keyword evidence="2" id="KW-1185">Reference proteome</keyword>